<accession>A0A1I8PY04</accession>
<dbReference type="InterPro" id="IPR036390">
    <property type="entry name" value="WH_DNA-bd_sf"/>
</dbReference>
<feature type="compositionally biased region" description="Low complexity" evidence="2">
    <location>
        <begin position="215"/>
        <end position="241"/>
    </location>
</feature>
<dbReference type="FunFam" id="1.10.10.10:FF:000422">
    <property type="entry name" value="DNA-binding protein RFX7"/>
    <property type="match status" value="1"/>
</dbReference>
<dbReference type="InterPro" id="IPR036388">
    <property type="entry name" value="WH-like_DNA-bd_sf"/>
</dbReference>
<feature type="region of interest" description="Disordered" evidence="2">
    <location>
        <begin position="1"/>
        <end position="29"/>
    </location>
</feature>
<feature type="compositionally biased region" description="Basic residues" evidence="2">
    <location>
        <begin position="559"/>
        <end position="569"/>
    </location>
</feature>
<dbReference type="PROSITE" id="PS51526">
    <property type="entry name" value="RFX_DBD"/>
    <property type="match status" value="1"/>
</dbReference>
<dbReference type="InterPro" id="IPR003150">
    <property type="entry name" value="DNA-bd_RFX"/>
</dbReference>
<dbReference type="OrthoDB" id="10069709at2759"/>
<feature type="region of interest" description="Disordered" evidence="2">
    <location>
        <begin position="514"/>
        <end position="589"/>
    </location>
</feature>
<feature type="compositionally biased region" description="Polar residues" evidence="2">
    <location>
        <begin position="974"/>
        <end position="987"/>
    </location>
</feature>
<protein>
    <recommendedName>
        <fullName evidence="3">RFX-type winged-helix domain-containing protein</fullName>
    </recommendedName>
</protein>
<feature type="domain" description="RFX-type winged-helix" evidence="3">
    <location>
        <begin position="373"/>
        <end position="448"/>
    </location>
</feature>
<feature type="compositionally biased region" description="Polar residues" evidence="2">
    <location>
        <begin position="514"/>
        <end position="537"/>
    </location>
</feature>
<evidence type="ECO:0000259" key="3">
    <source>
        <dbReference type="PROSITE" id="PS51526"/>
    </source>
</evidence>
<feature type="compositionally biased region" description="Polar residues" evidence="2">
    <location>
        <begin position="1052"/>
        <end position="1067"/>
    </location>
</feature>
<dbReference type="Gene3D" id="1.10.10.10">
    <property type="entry name" value="Winged helix-like DNA-binding domain superfamily/Winged helix DNA-binding domain"/>
    <property type="match status" value="1"/>
</dbReference>
<evidence type="ECO:0000256" key="2">
    <source>
        <dbReference type="SAM" id="MobiDB-lite"/>
    </source>
</evidence>
<evidence type="ECO:0000313" key="5">
    <source>
        <dbReference type="Proteomes" id="UP000095300"/>
    </source>
</evidence>
<dbReference type="KEGG" id="scac:106091001"/>
<dbReference type="SUPFAM" id="SSF46785">
    <property type="entry name" value="Winged helix' DNA-binding domain"/>
    <property type="match status" value="1"/>
</dbReference>
<feature type="compositionally biased region" description="Polar residues" evidence="2">
    <location>
        <begin position="846"/>
        <end position="858"/>
    </location>
</feature>
<keyword evidence="5" id="KW-1185">Reference proteome</keyword>
<feature type="compositionally biased region" description="Polar residues" evidence="2">
    <location>
        <begin position="1"/>
        <end position="12"/>
    </location>
</feature>
<feature type="compositionally biased region" description="Polar residues" evidence="2">
    <location>
        <begin position="20"/>
        <end position="29"/>
    </location>
</feature>
<dbReference type="Proteomes" id="UP000095300">
    <property type="component" value="Unassembled WGS sequence"/>
</dbReference>
<feature type="region of interest" description="Disordered" evidence="2">
    <location>
        <begin position="836"/>
        <end position="866"/>
    </location>
</feature>
<dbReference type="VEuPathDB" id="VectorBase:SCAU012121"/>
<dbReference type="GO" id="GO:0000978">
    <property type="term" value="F:RNA polymerase II cis-regulatory region sequence-specific DNA binding"/>
    <property type="evidence" value="ECO:0007669"/>
    <property type="project" value="TreeGrafter"/>
</dbReference>
<dbReference type="STRING" id="35570.A0A1I8PY04"/>
<proteinExistence type="predicted"/>
<reference evidence="4" key="1">
    <citation type="submission" date="2020-05" db="UniProtKB">
        <authorList>
            <consortium name="EnsemblMetazoa"/>
        </authorList>
    </citation>
    <scope>IDENTIFICATION</scope>
    <source>
        <strain evidence="4">USDA</strain>
    </source>
</reference>
<evidence type="ECO:0000256" key="1">
    <source>
        <dbReference type="ARBA" id="ARBA00023125"/>
    </source>
</evidence>
<feature type="compositionally biased region" description="Polar residues" evidence="2">
    <location>
        <begin position="1476"/>
        <end position="1490"/>
    </location>
</feature>
<gene>
    <name evidence="4" type="primary">106091001</name>
</gene>
<feature type="region of interest" description="Disordered" evidence="2">
    <location>
        <begin position="68"/>
        <end position="101"/>
    </location>
</feature>
<feature type="region of interest" description="Disordered" evidence="2">
    <location>
        <begin position="1040"/>
        <end position="1067"/>
    </location>
</feature>
<feature type="region of interest" description="Disordered" evidence="2">
    <location>
        <begin position="1461"/>
        <end position="1490"/>
    </location>
</feature>
<feature type="compositionally biased region" description="Low complexity" evidence="2">
    <location>
        <begin position="77"/>
        <end position="101"/>
    </location>
</feature>
<feature type="compositionally biased region" description="Polar residues" evidence="2">
    <location>
        <begin position="205"/>
        <end position="214"/>
    </location>
</feature>
<keyword evidence="1" id="KW-0238">DNA-binding</keyword>
<dbReference type="EnsemblMetazoa" id="SCAU012121-RA">
    <property type="protein sequence ID" value="SCAU012121-PA"/>
    <property type="gene ID" value="SCAU012121"/>
</dbReference>
<feature type="compositionally biased region" description="Low complexity" evidence="2">
    <location>
        <begin position="1461"/>
        <end position="1473"/>
    </location>
</feature>
<dbReference type="GO" id="GO:0000981">
    <property type="term" value="F:DNA-binding transcription factor activity, RNA polymerase II-specific"/>
    <property type="evidence" value="ECO:0007669"/>
    <property type="project" value="TreeGrafter"/>
</dbReference>
<evidence type="ECO:0000313" key="4">
    <source>
        <dbReference type="EnsemblMetazoa" id="SCAU012121-PA"/>
    </source>
</evidence>
<dbReference type="PANTHER" id="PTHR12619">
    <property type="entry name" value="RFX TRANSCRIPTION FACTOR FAMILY"/>
    <property type="match status" value="1"/>
</dbReference>
<feature type="compositionally biased region" description="Polar residues" evidence="2">
    <location>
        <begin position="577"/>
        <end position="589"/>
    </location>
</feature>
<feature type="region of interest" description="Disordered" evidence="2">
    <location>
        <begin position="955"/>
        <end position="987"/>
    </location>
</feature>
<name>A0A1I8PY04_STOCA</name>
<sequence length="1658" mass="176218">MSEKNGQGSAQWSKGALTATPASKQQTQQGISTIYNANVSAALTALYGSTNHHLSDSNQHDVASYNSARFQAPPPLDSHASSSSTTSSSHTVPQPSTSNVPVPSGFVPPPFAVASSVAVTTSVLTPNPYAVSSLAAAQSLSSTTHPHQPATISSQQFLGQNIAAPQHHVHAHFAMDQFQHLNVQQQFELSKIMAAASFSSNQMATLTSTGSGQMSTSASSIAAPSLSPSTQSSTQSSTRQPNTLSFGSVGDVPSVTGGDGGTISSQLAEQVISTISTGSSGSKLAPTPIHGRLMGLGVSAPSEEKLRRIQEVVESGISDHAKQQIVQILDRISTLRPLEKLLLYLRLPGEQPETDPLRQPQNPLGTRSEINHTINWVRTHLEQDPQVSIPKQDVYNDYLIYCSRLKIKPLSTADFGKVMKQVFPGIRPRRLGTRGHSRYCYAAMRKTSKLPAPHLPTLTSIKGETDGASDVSNINISNVEDDDSWNIIKHWAENMLHVKVNDVKDLANQIKTSGNLPTATSGQTHAPYSGTPKTSNVMHKKYAQREPKEKRVMADMGPLKKRRKKKRKGSSSSESSCNQSNTTSGEQQVSLPIQPQLSPANSSKSSHQNLLSPQIYIDDGQKSVGIVNIKQEIVDSPGYTASTSGAAASASDSDVKTAPQYHSQLIASHQQQQQTMPINLASRPPPPVQASAIITSAFEQVRPQISSHTTSPNTTAVKNLTPKIMELAAESPLHSSSPPPSSQHQTATIKQEVGVDDYNTSNIFCKKVRKAQQTKGFWANSPTSSKTMASTTTTIATLPIITTTASTPPPVAASVISSPNNSSSALDSASAGITASYSMGPPAQMAPSTSPNNNQTLQEDAMGQPKVVSRNLQQLRAKKLLVAHHAPACEPPDLSAVKDAADLPENLGLPRERVISICNMDKHELDDYFLPVEEENSEDQETELLQYFQMGDAEEKLTKNSSSDAKRHSYPTVPVQSMSSTPTSTQLSVTMSSTMPATTRQMLAMMNVNAKRDGSTNNEHTNGKPIKQLSQQALNYLRSSQQTSSLKRELTTKFTSSRTDSSAVGTASASLEHIIPKHQHQQQQQQQQLQNHSIVGQPNLQHPLQPQPPTKVSYKRKINLNTSTSSDAARKNYSFLPISPNINTASSSSVSIGNNTGFFASPSFNRLLLKQQSLDSESSSDPMIGATRRRRTYVSAMTSASAPPSPSILKQQHEQQLFPLSQNVLDQWTSSTGYNNSAANHSSAVLGDQNSLDLDLFGEAAAATATATASSSSHMCGNQSLKNNCATIASVNEGNGMNNNDSIINDLTQRSRSVPLSQLQRSHSPTFNRTFQMGMGGGTSTATYSACNSLAQTPVPSEFVDSMTMLSENSCSQQSVSVKLEEVGNAGVSALLDEVDVNEILSSPEFVTKFSNISQSAGAGGMGTKTSCSSTGSSSGYSSAGQFSFSLGSYGSNGNVVGGTMSTSTSVSRSVPSTPLPHQNPQSFLGGNSNPFYKRRNNCQPLNSGSFVSNFSTSGKYGYGNMNSLLSRSACDISKSMPSTPITTTPSSFRYSPSEFTRDFLINGNSIDDSIASSFGTVGGPDNLLGSDVVGVVNGPLHSDALLNGVDDPSVMSSADGGVISPDFNVDTTDTSVLVGGTAVTGGESVVIGVGSDILDNL</sequence>
<organism evidence="4 5">
    <name type="scientific">Stomoxys calcitrans</name>
    <name type="common">Stable fly</name>
    <name type="synonym">Conops calcitrans</name>
    <dbReference type="NCBI Taxonomy" id="35570"/>
    <lineage>
        <taxon>Eukaryota</taxon>
        <taxon>Metazoa</taxon>
        <taxon>Ecdysozoa</taxon>
        <taxon>Arthropoda</taxon>
        <taxon>Hexapoda</taxon>
        <taxon>Insecta</taxon>
        <taxon>Pterygota</taxon>
        <taxon>Neoptera</taxon>
        <taxon>Endopterygota</taxon>
        <taxon>Diptera</taxon>
        <taxon>Brachycera</taxon>
        <taxon>Muscomorpha</taxon>
        <taxon>Muscoidea</taxon>
        <taxon>Muscidae</taxon>
        <taxon>Stomoxys</taxon>
    </lineage>
</organism>
<dbReference type="PANTHER" id="PTHR12619:SF21">
    <property type="entry name" value="RFX-TYPE WINGED-HELIX DOMAIN-CONTAINING PROTEIN"/>
    <property type="match status" value="1"/>
</dbReference>
<feature type="region of interest" description="Disordered" evidence="2">
    <location>
        <begin position="205"/>
        <end position="263"/>
    </location>
</feature>
<feature type="compositionally biased region" description="Basic and acidic residues" evidence="2">
    <location>
        <begin position="543"/>
        <end position="553"/>
    </location>
</feature>
<dbReference type="InterPro" id="IPR039779">
    <property type="entry name" value="RFX-like"/>
</dbReference>
<dbReference type="Gene3D" id="6.10.140.1290">
    <property type="match status" value="1"/>
</dbReference>
<dbReference type="Pfam" id="PF02257">
    <property type="entry name" value="RFX_DNA_binding"/>
    <property type="match status" value="1"/>
</dbReference>